<dbReference type="AlphaFoldDB" id="A0A0K0DFT6"/>
<reference evidence="1" key="1">
    <citation type="submission" date="2012-09" db="EMBL/GenBank/DDBJ databases">
        <authorList>
            <person name="Martin A.A."/>
        </authorList>
    </citation>
    <scope>NUCLEOTIDE SEQUENCE</scope>
</reference>
<proteinExistence type="predicted"/>
<reference evidence="2" key="2">
    <citation type="submission" date="2017-02" db="UniProtKB">
        <authorList>
            <consortium name="WormBaseParasite"/>
        </authorList>
    </citation>
    <scope>IDENTIFICATION</scope>
</reference>
<accession>A0A0K0DFT6</accession>
<evidence type="ECO:0000313" key="1">
    <source>
        <dbReference type="Proteomes" id="UP000035642"/>
    </source>
</evidence>
<dbReference type="Proteomes" id="UP000035642">
    <property type="component" value="Unassembled WGS sequence"/>
</dbReference>
<organism evidence="1 2">
    <name type="scientific">Angiostrongylus cantonensis</name>
    <name type="common">Rat lungworm</name>
    <dbReference type="NCBI Taxonomy" id="6313"/>
    <lineage>
        <taxon>Eukaryota</taxon>
        <taxon>Metazoa</taxon>
        <taxon>Ecdysozoa</taxon>
        <taxon>Nematoda</taxon>
        <taxon>Chromadorea</taxon>
        <taxon>Rhabditida</taxon>
        <taxon>Rhabditina</taxon>
        <taxon>Rhabditomorpha</taxon>
        <taxon>Strongyloidea</taxon>
        <taxon>Metastrongylidae</taxon>
        <taxon>Angiostrongylus</taxon>
    </lineage>
</organism>
<sequence length="49" mass="5494">LMEKKIQQVMEDSGIMMCTISEATGTTQRRRAQEDQATLGMLKALIAEH</sequence>
<protein>
    <submittedName>
        <fullName evidence="2">Copper homeostasis protein CutC</fullName>
    </submittedName>
</protein>
<evidence type="ECO:0000313" key="2">
    <source>
        <dbReference type="WBParaSite" id="ACAC_0000985701-mRNA-1"/>
    </source>
</evidence>
<name>A0A0K0DFT6_ANGCA</name>
<dbReference type="WBParaSite" id="ACAC_0000985701-mRNA-1">
    <property type="protein sequence ID" value="ACAC_0000985701-mRNA-1"/>
    <property type="gene ID" value="ACAC_0000985701"/>
</dbReference>
<keyword evidence="1" id="KW-1185">Reference proteome</keyword>